<dbReference type="Proteomes" id="UP000557717">
    <property type="component" value="Unassembled WGS sequence"/>
</dbReference>
<evidence type="ECO:0000256" key="1">
    <source>
        <dbReference type="SAM" id="SignalP"/>
    </source>
</evidence>
<keyword evidence="1" id="KW-0732">Signal</keyword>
<evidence type="ECO:0008006" key="4">
    <source>
        <dbReference type="Google" id="ProtNLM"/>
    </source>
</evidence>
<feature type="chain" id="PRO_5032791855" description="PEGA domain-containing protein" evidence="1">
    <location>
        <begin position="20"/>
        <end position="227"/>
    </location>
</feature>
<evidence type="ECO:0000313" key="3">
    <source>
        <dbReference type="Proteomes" id="UP000557717"/>
    </source>
</evidence>
<feature type="signal peptide" evidence="1">
    <location>
        <begin position="1"/>
        <end position="19"/>
    </location>
</feature>
<dbReference type="RefSeq" id="WP_184014791.1">
    <property type="nucleotide sequence ID" value="NZ_JACHFD010000001.1"/>
</dbReference>
<dbReference type="AlphaFoldDB" id="A0A840V805"/>
<sequence>MRTIFKLLAALFTLSILQAQESAPKVGFIRIVNAVAPGEGNTQILVDGEVLYPKGYKLGQRTGGIGLPPGSRRVTVRKDGVEEGSTTVNVVAGATTTLIAFAEKEETDDPEQPIIWKSKVLRLKQSDPERGYRLTVVSVCALPNVNFNVATEARKAYEERSVKRFNTQTVDLGSSRGDVVVRLRGEKNPICKMSPDQAGNYVAVFYDDPDGKVKALTFYDPKFVIAG</sequence>
<dbReference type="EMBL" id="JACHFD010000001">
    <property type="protein sequence ID" value="MBB5349899.1"/>
    <property type="molecule type" value="Genomic_DNA"/>
</dbReference>
<keyword evidence="3" id="KW-1185">Reference proteome</keyword>
<organism evidence="2 3">
    <name type="scientific">Haloferula luteola</name>
    <dbReference type="NCBI Taxonomy" id="595692"/>
    <lineage>
        <taxon>Bacteria</taxon>
        <taxon>Pseudomonadati</taxon>
        <taxon>Verrucomicrobiota</taxon>
        <taxon>Verrucomicrobiia</taxon>
        <taxon>Verrucomicrobiales</taxon>
        <taxon>Verrucomicrobiaceae</taxon>
        <taxon>Haloferula</taxon>
    </lineage>
</organism>
<accession>A0A840V805</accession>
<proteinExistence type="predicted"/>
<protein>
    <recommendedName>
        <fullName evidence="4">PEGA domain-containing protein</fullName>
    </recommendedName>
</protein>
<evidence type="ECO:0000313" key="2">
    <source>
        <dbReference type="EMBL" id="MBB5349899.1"/>
    </source>
</evidence>
<name>A0A840V805_9BACT</name>
<gene>
    <name evidence="2" type="ORF">HNR46_000120</name>
</gene>
<comment type="caution">
    <text evidence="2">The sequence shown here is derived from an EMBL/GenBank/DDBJ whole genome shotgun (WGS) entry which is preliminary data.</text>
</comment>
<reference evidence="2 3" key="1">
    <citation type="submission" date="2020-08" db="EMBL/GenBank/DDBJ databases">
        <title>Genomic Encyclopedia of Type Strains, Phase IV (KMG-IV): sequencing the most valuable type-strain genomes for metagenomic binning, comparative biology and taxonomic classification.</title>
        <authorList>
            <person name="Goeker M."/>
        </authorList>
    </citation>
    <scope>NUCLEOTIDE SEQUENCE [LARGE SCALE GENOMIC DNA]</scope>
    <source>
        <strain evidence="2 3">YC6886</strain>
    </source>
</reference>